<evidence type="ECO:0000313" key="1">
    <source>
        <dbReference type="EMBL" id="ODN02942.1"/>
    </source>
</evidence>
<protein>
    <submittedName>
        <fullName evidence="1">Uncharacterized protein</fullName>
    </submittedName>
</protein>
<dbReference type="EMBL" id="LJIJ01000092">
    <property type="protein sequence ID" value="ODN02942.1"/>
    <property type="molecule type" value="Genomic_DNA"/>
</dbReference>
<evidence type="ECO:0000313" key="2">
    <source>
        <dbReference type="Proteomes" id="UP000094527"/>
    </source>
</evidence>
<accession>A0A1D2NCH1</accession>
<gene>
    <name evidence="1" type="ORF">Ocin01_03742</name>
</gene>
<sequence length="77" mass="8765">MTADNGDDESSQNCRKQRDSPCYVCLHQKMCNQHYQYFIAFLGHPKNTKSINIFGIFSLGHLRETDTKSGFVVCGEC</sequence>
<dbReference type="Proteomes" id="UP000094527">
    <property type="component" value="Unassembled WGS sequence"/>
</dbReference>
<proteinExistence type="predicted"/>
<dbReference type="AlphaFoldDB" id="A0A1D2NCH1"/>
<name>A0A1D2NCH1_ORCCI</name>
<organism evidence="1 2">
    <name type="scientific">Orchesella cincta</name>
    <name type="common">Springtail</name>
    <name type="synonym">Podura cincta</name>
    <dbReference type="NCBI Taxonomy" id="48709"/>
    <lineage>
        <taxon>Eukaryota</taxon>
        <taxon>Metazoa</taxon>
        <taxon>Ecdysozoa</taxon>
        <taxon>Arthropoda</taxon>
        <taxon>Hexapoda</taxon>
        <taxon>Collembola</taxon>
        <taxon>Entomobryomorpha</taxon>
        <taxon>Entomobryoidea</taxon>
        <taxon>Orchesellidae</taxon>
        <taxon>Orchesellinae</taxon>
        <taxon>Orchesella</taxon>
    </lineage>
</organism>
<keyword evidence="2" id="KW-1185">Reference proteome</keyword>
<comment type="caution">
    <text evidence="1">The sequence shown here is derived from an EMBL/GenBank/DDBJ whole genome shotgun (WGS) entry which is preliminary data.</text>
</comment>
<reference evidence="1 2" key="1">
    <citation type="journal article" date="2016" name="Genome Biol. Evol.">
        <title>Gene Family Evolution Reflects Adaptation to Soil Environmental Stressors in the Genome of the Collembolan Orchesella cincta.</title>
        <authorList>
            <person name="Faddeeva-Vakhrusheva A."/>
            <person name="Derks M.F."/>
            <person name="Anvar S.Y."/>
            <person name="Agamennone V."/>
            <person name="Suring W."/>
            <person name="Smit S."/>
            <person name="van Straalen N.M."/>
            <person name="Roelofs D."/>
        </authorList>
    </citation>
    <scope>NUCLEOTIDE SEQUENCE [LARGE SCALE GENOMIC DNA]</scope>
    <source>
        <tissue evidence="1">Mixed pool</tissue>
    </source>
</reference>